<proteinExistence type="predicted"/>
<comment type="caution">
    <text evidence="3">The sequence shown here is derived from an EMBL/GenBank/DDBJ whole genome shotgun (WGS) entry which is preliminary data.</text>
</comment>
<organism evidence="3 4">
    <name type="scientific">Arabidopsis suecica</name>
    <name type="common">Swedish thale-cress</name>
    <name type="synonym">Cardaminopsis suecica</name>
    <dbReference type="NCBI Taxonomy" id="45249"/>
    <lineage>
        <taxon>Eukaryota</taxon>
        <taxon>Viridiplantae</taxon>
        <taxon>Streptophyta</taxon>
        <taxon>Embryophyta</taxon>
        <taxon>Tracheophyta</taxon>
        <taxon>Spermatophyta</taxon>
        <taxon>Magnoliopsida</taxon>
        <taxon>eudicotyledons</taxon>
        <taxon>Gunneridae</taxon>
        <taxon>Pentapetalae</taxon>
        <taxon>rosids</taxon>
        <taxon>malvids</taxon>
        <taxon>Brassicales</taxon>
        <taxon>Brassicaceae</taxon>
        <taxon>Camelineae</taxon>
        <taxon>Arabidopsis</taxon>
    </lineage>
</organism>
<feature type="chain" id="PRO_5035752944" evidence="1">
    <location>
        <begin position="22"/>
        <end position="103"/>
    </location>
</feature>
<reference evidence="3 4" key="1">
    <citation type="submission" date="2020-12" db="EMBL/GenBank/DDBJ databases">
        <title>Concerted genomic and epigenomic changes stabilize Arabidopsis allopolyploids.</title>
        <authorList>
            <person name="Chen Z."/>
        </authorList>
    </citation>
    <scope>NUCLEOTIDE SEQUENCE [LARGE SCALE GENOMIC DNA]</scope>
    <source>
        <strain evidence="3">As9502</strain>
        <tissue evidence="3">Leaf</tissue>
    </source>
</reference>
<feature type="domain" description="Reverse transcriptase" evidence="2">
    <location>
        <begin position="1"/>
        <end position="103"/>
    </location>
</feature>
<dbReference type="OrthoDB" id="1111770at2759"/>
<dbReference type="AlphaFoldDB" id="A0A8T1XQJ5"/>
<feature type="signal peptide" evidence="1">
    <location>
        <begin position="1"/>
        <end position="21"/>
    </location>
</feature>
<dbReference type="PROSITE" id="PS50878">
    <property type="entry name" value="RT_POL"/>
    <property type="match status" value="1"/>
</dbReference>
<evidence type="ECO:0000313" key="4">
    <source>
        <dbReference type="Proteomes" id="UP000694251"/>
    </source>
</evidence>
<keyword evidence="4" id="KW-1185">Reference proteome</keyword>
<dbReference type="Pfam" id="PF00078">
    <property type="entry name" value="RVT_1"/>
    <property type="match status" value="1"/>
</dbReference>
<keyword evidence="3" id="KW-0808">Transferase</keyword>
<sequence length="103" mass="11266">MITNWIYVCLSTASFSLAVNGELEGFFSSSRGLRQGCSLSPYLYVIVNNVLSCILNKAAQMGRFGYQPRCKNMGLTHLSFVDDILVFTDGVACKFSSGYNVSA</sequence>
<dbReference type="InterPro" id="IPR000477">
    <property type="entry name" value="RT_dom"/>
</dbReference>
<dbReference type="InterPro" id="IPR052343">
    <property type="entry name" value="Retrotransposon-Effector_Assoc"/>
</dbReference>
<keyword evidence="3" id="KW-0548">Nucleotidyltransferase</keyword>
<accession>A0A8T1XQJ5</accession>
<keyword evidence="1" id="KW-0732">Signal</keyword>
<gene>
    <name evidence="3" type="ORF">ISN44_As13g005590</name>
</gene>
<dbReference type="GO" id="GO:0003964">
    <property type="term" value="F:RNA-directed DNA polymerase activity"/>
    <property type="evidence" value="ECO:0007669"/>
    <property type="project" value="UniProtKB-KW"/>
</dbReference>
<dbReference type="EMBL" id="JAEFBJ010000013">
    <property type="protein sequence ID" value="KAG7536625.1"/>
    <property type="molecule type" value="Genomic_DNA"/>
</dbReference>
<name>A0A8T1XQJ5_ARASU</name>
<evidence type="ECO:0000259" key="2">
    <source>
        <dbReference type="PROSITE" id="PS50878"/>
    </source>
</evidence>
<evidence type="ECO:0000256" key="1">
    <source>
        <dbReference type="SAM" id="SignalP"/>
    </source>
</evidence>
<protein>
    <submittedName>
        <fullName evidence="3">Reverse transcriptase domain</fullName>
    </submittedName>
</protein>
<evidence type="ECO:0000313" key="3">
    <source>
        <dbReference type="EMBL" id="KAG7536625.1"/>
    </source>
</evidence>
<dbReference type="PANTHER" id="PTHR46890:SF48">
    <property type="entry name" value="RNA-DIRECTED DNA POLYMERASE"/>
    <property type="match status" value="1"/>
</dbReference>
<dbReference type="PANTHER" id="PTHR46890">
    <property type="entry name" value="NON-LTR RETROLELEMENT REVERSE TRANSCRIPTASE-LIKE PROTEIN-RELATED"/>
    <property type="match status" value="1"/>
</dbReference>
<dbReference type="Proteomes" id="UP000694251">
    <property type="component" value="Chromosome 13"/>
</dbReference>
<keyword evidence="3" id="KW-0695">RNA-directed DNA polymerase</keyword>